<protein>
    <submittedName>
        <fullName evidence="6">TetR/AcrR family transcriptional regulator</fullName>
    </submittedName>
</protein>
<dbReference type="InterPro" id="IPR009057">
    <property type="entry name" value="Homeodomain-like_sf"/>
</dbReference>
<dbReference type="Proteomes" id="UP001519654">
    <property type="component" value="Unassembled WGS sequence"/>
</dbReference>
<keyword evidence="2 4" id="KW-0238">DNA-binding</keyword>
<reference evidence="6 7" key="1">
    <citation type="submission" date="2021-06" db="EMBL/GenBank/DDBJ databases">
        <title>Actinoplanes lichenicola sp. nov., and Actinoplanes ovalisporus sp. nov., isolated from lichen in Thailand.</title>
        <authorList>
            <person name="Saeng-In P."/>
            <person name="Kanchanasin P."/>
            <person name="Yuki M."/>
            <person name="Kudo T."/>
            <person name="Ohkuma M."/>
            <person name="Phongsopitanun W."/>
            <person name="Tanasupawat S."/>
        </authorList>
    </citation>
    <scope>NUCLEOTIDE SEQUENCE [LARGE SCALE GENOMIC DNA]</scope>
    <source>
        <strain evidence="6 7">NBRC 110975</strain>
    </source>
</reference>
<dbReference type="PROSITE" id="PS50977">
    <property type="entry name" value="HTH_TETR_2"/>
    <property type="match status" value="1"/>
</dbReference>
<dbReference type="PANTHER" id="PTHR30055:SF234">
    <property type="entry name" value="HTH-TYPE TRANSCRIPTIONAL REGULATOR BETI"/>
    <property type="match status" value="1"/>
</dbReference>
<keyword evidence="3" id="KW-0804">Transcription</keyword>
<sequence length="174" mass="19103">MLEAARVLFSERGLEVPMREIARRAEVGPATLYRRFPTKQALVDAAFTDELRACSAIVRDGCADPDPWRGLCAVITGITELNAQNQGFVDAFMSSHPDAADFAEHRQGMLRSLDGLCRRAKEAGDLRADFVIDDLVLVLMAGRGLQSARPATRVKAARRFAELTIDAFRARPTG</sequence>
<evidence type="ECO:0000256" key="4">
    <source>
        <dbReference type="PROSITE-ProRule" id="PRU00335"/>
    </source>
</evidence>
<comment type="caution">
    <text evidence="6">The sequence shown here is derived from an EMBL/GenBank/DDBJ whole genome shotgun (WGS) entry which is preliminary data.</text>
</comment>
<keyword evidence="1" id="KW-0805">Transcription regulation</keyword>
<dbReference type="InterPro" id="IPR050109">
    <property type="entry name" value="HTH-type_TetR-like_transc_reg"/>
</dbReference>
<organism evidence="6 7">
    <name type="scientific">Paractinoplanes bogorensis</name>
    <dbReference type="NCBI Taxonomy" id="1610840"/>
    <lineage>
        <taxon>Bacteria</taxon>
        <taxon>Bacillati</taxon>
        <taxon>Actinomycetota</taxon>
        <taxon>Actinomycetes</taxon>
        <taxon>Micromonosporales</taxon>
        <taxon>Micromonosporaceae</taxon>
        <taxon>Paractinoplanes</taxon>
    </lineage>
</organism>
<dbReference type="Pfam" id="PF21597">
    <property type="entry name" value="TetR_C_43"/>
    <property type="match status" value="1"/>
</dbReference>
<evidence type="ECO:0000256" key="2">
    <source>
        <dbReference type="ARBA" id="ARBA00023125"/>
    </source>
</evidence>
<keyword evidence="7" id="KW-1185">Reference proteome</keyword>
<dbReference type="InterPro" id="IPR036271">
    <property type="entry name" value="Tet_transcr_reg_TetR-rel_C_sf"/>
</dbReference>
<dbReference type="Gene3D" id="1.10.357.10">
    <property type="entry name" value="Tetracycline Repressor, domain 2"/>
    <property type="match status" value="1"/>
</dbReference>
<dbReference type="InterPro" id="IPR049445">
    <property type="entry name" value="TetR_SbtR-like_C"/>
</dbReference>
<dbReference type="PANTHER" id="PTHR30055">
    <property type="entry name" value="HTH-TYPE TRANSCRIPTIONAL REGULATOR RUTR"/>
    <property type="match status" value="1"/>
</dbReference>
<feature type="domain" description="HTH tetR-type" evidence="5">
    <location>
        <begin position="1"/>
        <end position="54"/>
    </location>
</feature>
<evidence type="ECO:0000313" key="6">
    <source>
        <dbReference type="EMBL" id="MBU2669512.1"/>
    </source>
</evidence>
<name>A0ABS5Z1H7_9ACTN</name>
<dbReference type="PRINTS" id="PR00455">
    <property type="entry name" value="HTHTETR"/>
</dbReference>
<dbReference type="EMBL" id="JAHKKG010000015">
    <property type="protein sequence ID" value="MBU2669512.1"/>
    <property type="molecule type" value="Genomic_DNA"/>
</dbReference>
<evidence type="ECO:0000256" key="1">
    <source>
        <dbReference type="ARBA" id="ARBA00023015"/>
    </source>
</evidence>
<dbReference type="SUPFAM" id="SSF48498">
    <property type="entry name" value="Tetracyclin repressor-like, C-terminal domain"/>
    <property type="match status" value="1"/>
</dbReference>
<dbReference type="InterPro" id="IPR001647">
    <property type="entry name" value="HTH_TetR"/>
</dbReference>
<evidence type="ECO:0000256" key="3">
    <source>
        <dbReference type="ARBA" id="ARBA00023163"/>
    </source>
</evidence>
<evidence type="ECO:0000313" key="7">
    <source>
        <dbReference type="Proteomes" id="UP001519654"/>
    </source>
</evidence>
<gene>
    <name evidence="6" type="ORF">KOI35_38985</name>
</gene>
<feature type="DNA-binding region" description="H-T-H motif" evidence="4">
    <location>
        <begin position="17"/>
        <end position="36"/>
    </location>
</feature>
<evidence type="ECO:0000259" key="5">
    <source>
        <dbReference type="PROSITE" id="PS50977"/>
    </source>
</evidence>
<accession>A0ABS5Z1H7</accession>
<dbReference type="Pfam" id="PF00440">
    <property type="entry name" value="TetR_N"/>
    <property type="match status" value="1"/>
</dbReference>
<proteinExistence type="predicted"/>
<dbReference type="SUPFAM" id="SSF46689">
    <property type="entry name" value="Homeodomain-like"/>
    <property type="match status" value="1"/>
</dbReference>